<reference evidence="1 2" key="1">
    <citation type="submission" date="2021-06" db="EMBL/GenBank/DDBJ databases">
        <authorList>
            <person name="Palmer J.M."/>
        </authorList>
    </citation>
    <scope>NUCLEOTIDE SEQUENCE [LARGE SCALE GENOMIC DNA]</scope>
    <source>
        <strain evidence="1 2">GA_2019</strain>
        <tissue evidence="1">Muscle</tissue>
    </source>
</reference>
<proteinExistence type="predicted"/>
<organism evidence="1 2">
    <name type="scientific">Goodea atripinnis</name>
    <dbReference type="NCBI Taxonomy" id="208336"/>
    <lineage>
        <taxon>Eukaryota</taxon>
        <taxon>Metazoa</taxon>
        <taxon>Chordata</taxon>
        <taxon>Craniata</taxon>
        <taxon>Vertebrata</taxon>
        <taxon>Euteleostomi</taxon>
        <taxon>Actinopterygii</taxon>
        <taxon>Neopterygii</taxon>
        <taxon>Teleostei</taxon>
        <taxon>Neoteleostei</taxon>
        <taxon>Acanthomorphata</taxon>
        <taxon>Ovalentaria</taxon>
        <taxon>Atherinomorphae</taxon>
        <taxon>Cyprinodontiformes</taxon>
        <taxon>Goodeidae</taxon>
        <taxon>Goodea</taxon>
    </lineage>
</organism>
<evidence type="ECO:0000313" key="1">
    <source>
        <dbReference type="EMBL" id="MEQ2166219.1"/>
    </source>
</evidence>
<keyword evidence="2" id="KW-1185">Reference proteome</keyword>
<name>A0ABV0N491_9TELE</name>
<evidence type="ECO:0008006" key="3">
    <source>
        <dbReference type="Google" id="ProtNLM"/>
    </source>
</evidence>
<feature type="non-terminal residue" evidence="1">
    <location>
        <position position="134"/>
    </location>
</feature>
<comment type="caution">
    <text evidence="1">The sequence shown here is derived from an EMBL/GenBank/DDBJ whole genome shotgun (WGS) entry which is preliminary data.</text>
</comment>
<sequence length="134" mass="15138">MLMSSEQQTEEAANRENTLVAMLSAAMGTSSVKYVLFGQTVSKQRSRRFCVRMAILKAEAKFLINLLQCKLRELGHGEWLYFTFKGSMFCFECKIFREGKNKKSAFVSRGYSDWKHASEHRLEGSATCDSTAAG</sequence>
<gene>
    <name evidence="1" type="ORF">GOODEAATRI_025654</name>
</gene>
<dbReference type="EMBL" id="JAHRIO010023040">
    <property type="protein sequence ID" value="MEQ2166219.1"/>
    <property type="molecule type" value="Genomic_DNA"/>
</dbReference>
<evidence type="ECO:0000313" key="2">
    <source>
        <dbReference type="Proteomes" id="UP001476798"/>
    </source>
</evidence>
<protein>
    <recommendedName>
        <fullName evidence="3">TTF-type domain-containing protein</fullName>
    </recommendedName>
</protein>
<accession>A0ABV0N491</accession>
<dbReference type="Proteomes" id="UP001476798">
    <property type="component" value="Unassembled WGS sequence"/>
</dbReference>